<evidence type="ECO:0000256" key="1">
    <source>
        <dbReference type="SAM" id="SignalP"/>
    </source>
</evidence>
<feature type="chain" id="PRO_5011117186" description="DUF5626 domain-containing protein" evidence="1">
    <location>
        <begin position="24"/>
        <end position="106"/>
    </location>
</feature>
<proteinExistence type="predicted"/>
<gene>
    <name evidence="2" type="ORF">IWT126_01712</name>
</gene>
<keyword evidence="3" id="KW-1185">Reference proteome</keyword>
<reference evidence="2 3" key="1">
    <citation type="submission" date="2015-11" db="EMBL/GenBank/DDBJ databases">
        <title>Draft genome sequences of new species of the genus Lactobacillus isolated from orchardgrass silage.</title>
        <authorList>
            <person name="Tohno M."/>
            <person name="Tanizawa Y."/>
            <person name="Arita M."/>
        </authorList>
    </citation>
    <scope>NUCLEOTIDE SEQUENCE [LARGE SCALE GENOMIC DNA]</scope>
    <source>
        <strain evidence="2 3">IWT126</strain>
    </source>
</reference>
<organism evidence="2 3">
    <name type="scientific">Secundilactobacillus silagei JCM 19001</name>
    <dbReference type="NCBI Taxonomy" id="1302250"/>
    <lineage>
        <taxon>Bacteria</taxon>
        <taxon>Bacillati</taxon>
        <taxon>Bacillota</taxon>
        <taxon>Bacilli</taxon>
        <taxon>Lactobacillales</taxon>
        <taxon>Lactobacillaceae</taxon>
        <taxon>Secundilactobacillus</taxon>
    </lineage>
</organism>
<dbReference type="Proteomes" id="UP000198402">
    <property type="component" value="Unassembled WGS sequence"/>
</dbReference>
<sequence>MKKTLITSSVIVLSLLVSTKAYAATYHVNQHKLGSWTLSYNVVATHSKVTAIKNLSIKPALGSINTKSVTYSDGDAHIQFTRHIQAIRYRSSIKISVSRSKVYVTD</sequence>
<feature type="signal peptide" evidence="1">
    <location>
        <begin position="1"/>
        <end position="23"/>
    </location>
</feature>
<protein>
    <recommendedName>
        <fullName evidence="4">DUF5626 domain-containing protein</fullName>
    </recommendedName>
</protein>
<evidence type="ECO:0000313" key="2">
    <source>
        <dbReference type="EMBL" id="GAX01669.1"/>
    </source>
</evidence>
<comment type="caution">
    <text evidence="2">The sequence shown here is derived from an EMBL/GenBank/DDBJ whole genome shotgun (WGS) entry which is preliminary data.</text>
</comment>
<dbReference type="STRING" id="1302250.GCA_001313225_03377"/>
<evidence type="ECO:0008006" key="4">
    <source>
        <dbReference type="Google" id="ProtNLM"/>
    </source>
</evidence>
<name>A0A1Z5IJ06_9LACO</name>
<dbReference type="EMBL" id="BCMG01000008">
    <property type="protein sequence ID" value="GAX01669.1"/>
    <property type="molecule type" value="Genomic_DNA"/>
</dbReference>
<evidence type="ECO:0000313" key="3">
    <source>
        <dbReference type="Proteomes" id="UP000198402"/>
    </source>
</evidence>
<dbReference type="AlphaFoldDB" id="A0A1Z5IJ06"/>
<accession>A0A1Z5IJ06</accession>
<keyword evidence="1" id="KW-0732">Signal</keyword>